<evidence type="ECO:0000259" key="4">
    <source>
        <dbReference type="PROSITE" id="PS50089"/>
    </source>
</evidence>
<dbReference type="PANTHER" id="PTHR22996:SF0">
    <property type="entry name" value="RE60872P-RELATED"/>
    <property type="match status" value="1"/>
</dbReference>
<dbReference type="InterPro" id="IPR001841">
    <property type="entry name" value="Znf_RING"/>
</dbReference>
<feature type="region of interest" description="Disordered" evidence="2">
    <location>
        <begin position="316"/>
        <end position="338"/>
    </location>
</feature>
<keyword evidence="3" id="KW-0472">Membrane</keyword>
<keyword evidence="1" id="KW-0479">Metal-binding</keyword>
<keyword evidence="1" id="KW-0862">Zinc</keyword>
<dbReference type="PANTHER" id="PTHR22996">
    <property type="entry name" value="MAHOGUNIN"/>
    <property type="match status" value="1"/>
</dbReference>
<reference evidence="5" key="1">
    <citation type="submission" date="2021-01" db="EMBL/GenBank/DDBJ databases">
        <authorList>
            <person name="Corre E."/>
            <person name="Pelletier E."/>
            <person name="Niang G."/>
            <person name="Scheremetjew M."/>
            <person name="Finn R."/>
            <person name="Kale V."/>
            <person name="Holt S."/>
            <person name="Cochrane G."/>
            <person name="Meng A."/>
            <person name="Brown T."/>
            <person name="Cohen L."/>
        </authorList>
    </citation>
    <scope>NUCLEOTIDE SEQUENCE</scope>
    <source>
        <strain evidence="5">CCMP1243</strain>
    </source>
</reference>
<evidence type="ECO:0000256" key="2">
    <source>
        <dbReference type="SAM" id="MobiDB-lite"/>
    </source>
</evidence>
<organism evidence="5">
    <name type="scientific">Rhizochromulina marina</name>
    <dbReference type="NCBI Taxonomy" id="1034831"/>
    <lineage>
        <taxon>Eukaryota</taxon>
        <taxon>Sar</taxon>
        <taxon>Stramenopiles</taxon>
        <taxon>Ochrophyta</taxon>
        <taxon>Dictyochophyceae</taxon>
        <taxon>Rhizochromulinales</taxon>
        <taxon>Rhizochromulina</taxon>
    </lineage>
</organism>
<gene>
    <name evidence="5" type="ORF">RMAR1173_LOCUS22020</name>
</gene>
<dbReference type="PROSITE" id="PS50089">
    <property type="entry name" value="ZF_RING_2"/>
    <property type="match status" value="1"/>
</dbReference>
<dbReference type="GO" id="GO:0008270">
    <property type="term" value="F:zinc ion binding"/>
    <property type="evidence" value="ECO:0007669"/>
    <property type="project" value="UniProtKB-KW"/>
</dbReference>
<feature type="transmembrane region" description="Helical" evidence="3">
    <location>
        <begin position="12"/>
        <end position="31"/>
    </location>
</feature>
<dbReference type="AlphaFoldDB" id="A0A7S2SWX2"/>
<feature type="compositionally biased region" description="Basic and acidic residues" evidence="2">
    <location>
        <begin position="229"/>
        <end position="239"/>
    </location>
</feature>
<dbReference type="CDD" id="cd16787">
    <property type="entry name" value="mRING-HC-C3HC5_CGRF1"/>
    <property type="match status" value="1"/>
</dbReference>
<keyword evidence="3" id="KW-0812">Transmembrane</keyword>
<dbReference type="InterPro" id="IPR013083">
    <property type="entry name" value="Znf_RING/FYVE/PHD"/>
</dbReference>
<dbReference type="EMBL" id="HBHJ01033224">
    <property type="protein sequence ID" value="CAD9711026.1"/>
    <property type="molecule type" value="Transcribed_RNA"/>
</dbReference>
<dbReference type="SMART" id="SM00184">
    <property type="entry name" value="RING"/>
    <property type="match status" value="1"/>
</dbReference>
<evidence type="ECO:0000256" key="1">
    <source>
        <dbReference type="PROSITE-ProRule" id="PRU00175"/>
    </source>
</evidence>
<dbReference type="Pfam" id="PF13920">
    <property type="entry name" value="zf-C3HC4_3"/>
    <property type="match status" value="1"/>
</dbReference>
<evidence type="ECO:0000313" key="5">
    <source>
        <dbReference type="EMBL" id="CAD9711026.1"/>
    </source>
</evidence>
<name>A0A7S2SWX2_9STRA</name>
<dbReference type="SUPFAM" id="SSF57850">
    <property type="entry name" value="RING/U-box"/>
    <property type="match status" value="1"/>
</dbReference>
<sequence length="569" mass="62368">MVESTPLDPRTFNLLMLFSCTAFIIWAYRLLLDTKRVIELRASMLANRLVHVHGLGSRAFLFENVTSYHYQSLANTRPPASAKEMPQVFVPFAVDLRSLKIRLRPQSEDVHVSFKFTAAVPHTVQLVWGLSKHVFYSDKASGTNNRGAEEEQEEQEAGTEQGIWEHEEEQLVRRRRHHGRGTSQAISAGAGGSGSSCNTMDGPRGGPLAMAEEGQMLRHQGEPSPSRRSGSESDGEGKNGSDGAPLLTHVASSSVDAALSRQPHTLKSHCVALSRPQAFQTLPSHGAESPALMFDEVCPFPATLVKELQKRIKQADRRARAASRRAAGRGPTSASDPRSGVAAFTLLFTPDWDGELQRSNGHHRSASTSSYGSSLFTPSLTRFGLSGRTIGPTETPVYSRGVDGRLALHAILVSPKFPTQEEIAAWTEAGGNPDGLEVEWQLDQVLNTVGGETLQSKDIYGFPEEEGEASEECVVCLTEAKDTILLPCRHLCVCRHCFRQIDKCPVCRTPFETYMVFTDKPLGANEVPEPNGSNTERNTRLRTVTQERGFLHSVSRAFGIRLGSLQPTV</sequence>
<dbReference type="GO" id="GO:0061630">
    <property type="term" value="F:ubiquitin protein ligase activity"/>
    <property type="evidence" value="ECO:0007669"/>
    <property type="project" value="UniProtKB-EC"/>
</dbReference>
<dbReference type="InterPro" id="IPR045194">
    <property type="entry name" value="MGRN1/RNF157-like"/>
</dbReference>
<keyword evidence="3" id="KW-1133">Transmembrane helix</keyword>
<dbReference type="GO" id="GO:0016567">
    <property type="term" value="P:protein ubiquitination"/>
    <property type="evidence" value="ECO:0007669"/>
    <property type="project" value="TreeGrafter"/>
</dbReference>
<accession>A0A7S2SWX2</accession>
<keyword evidence="1" id="KW-0863">Zinc-finger</keyword>
<feature type="region of interest" description="Disordered" evidence="2">
    <location>
        <begin position="140"/>
        <end position="247"/>
    </location>
</feature>
<proteinExistence type="predicted"/>
<dbReference type="Gene3D" id="3.30.40.10">
    <property type="entry name" value="Zinc/RING finger domain, C3HC4 (zinc finger)"/>
    <property type="match status" value="1"/>
</dbReference>
<feature type="compositionally biased region" description="Basic and acidic residues" evidence="2">
    <location>
        <begin position="163"/>
        <end position="172"/>
    </location>
</feature>
<protein>
    <recommendedName>
        <fullName evidence="4">RING-type domain-containing protein</fullName>
    </recommendedName>
</protein>
<evidence type="ECO:0000256" key="3">
    <source>
        <dbReference type="SAM" id="Phobius"/>
    </source>
</evidence>
<feature type="domain" description="RING-type" evidence="4">
    <location>
        <begin position="473"/>
        <end position="508"/>
    </location>
</feature>